<sequence>MQKLIQRFATYLIILCALCLGACTQSHLQIFPELANPALPQQPLSVAQMHADIDHLLEVVVAWHPELSEYADLAQIEQHAELLKQQINKPLLRTEFYQLIARLNQTFNDGHTLLLWPYPEYRQLQSQGHFFFPWQLKLAENDSLLLQHSYQLADGSKVSAGSEILSINQVPVTQLLDTLQAYGNGETAALRQEMLVSRFGLSLWASLGWKDQFEVTLKPMHQPVQTLQLQLGQDWQMVDAEWQDYAYKQIRPGVGLLQLNTFDLDEDEFADFLDQSFATMKQQQVHSLLIDLRQNTGGNTDTVNYLSRYLSVKPFRLASQVREKLNPHNNGWFGYKGQTGTLLQQDWNEWEQPFAVNKRFAGKSYLLIGPRTYSAAIVFATAAQDQQFATLLGSPTEGFANQTAQGNLFNLPHSQLRAYVATRILVRPNGKLHRHSVEPDVRFDDKALAMLSVDDTDPALQQSLQLIEQRQQTAQ</sequence>
<dbReference type="Gene3D" id="3.90.226.10">
    <property type="entry name" value="2-enoyl-CoA Hydratase, Chain A, domain 1"/>
    <property type="match status" value="1"/>
</dbReference>
<dbReference type="RefSeq" id="WP_377331935.1">
    <property type="nucleotide sequence ID" value="NZ_JBHSGB010000004.1"/>
</dbReference>
<protein>
    <submittedName>
        <fullName evidence="3">S41 family peptidase</fullName>
    </submittedName>
</protein>
<feature type="domain" description="Tail specific protease" evidence="2">
    <location>
        <begin position="254"/>
        <end position="442"/>
    </location>
</feature>
<dbReference type="PANTHER" id="PTHR32060">
    <property type="entry name" value="TAIL-SPECIFIC PROTEASE"/>
    <property type="match status" value="1"/>
</dbReference>
<dbReference type="Proteomes" id="UP001595962">
    <property type="component" value="Unassembled WGS sequence"/>
</dbReference>
<accession>A0ABV9JJ36</accession>
<feature type="signal peptide" evidence="1">
    <location>
        <begin position="1"/>
        <end position="28"/>
    </location>
</feature>
<organism evidence="3 4">
    <name type="scientific">Rheinheimera marina</name>
    <dbReference type="NCBI Taxonomy" id="1774958"/>
    <lineage>
        <taxon>Bacteria</taxon>
        <taxon>Pseudomonadati</taxon>
        <taxon>Pseudomonadota</taxon>
        <taxon>Gammaproteobacteria</taxon>
        <taxon>Chromatiales</taxon>
        <taxon>Chromatiaceae</taxon>
        <taxon>Rheinheimera</taxon>
    </lineage>
</organism>
<evidence type="ECO:0000256" key="1">
    <source>
        <dbReference type="SAM" id="SignalP"/>
    </source>
</evidence>
<comment type="caution">
    <text evidence="3">The sequence shown here is derived from an EMBL/GenBank/DDBJ whole genome shotgun (WGS) entry which is preliminary data.</text>
</comment>
<evidence type="ECO:0000313" key="4">
    <source>
        <dbReference type="Proteomes" id="UP001595962"/>
    </source>
</evidence>
<dbReference type="PANTHER" id="PTHR32060:SF22">
    <property type="entry name" value="CARBOXYL-TERMINAL-PROCESSING PEPTIDASE 3, CHLOROPLASTIC"/>
    <property type="match status" value="1"/>
</dbReference>
<dbReference type="Pfam" id="PF03572">
    <property type="entry name" value="Peptidase_S41"/>
    <property type="match status" value="1"/>
</dbReference>
<feature type="chain" id="PRO_5045259510" evidence="1">
    <location>
        <begin position="29"/>
        <end position="475"/>
    </location>
</feature>
<evidence type="ECO:0000259" key="2">
    <source>
        <dbReference type="Pfam" id="PF03572"/>
    </source>
</evidence>
<evidence type="ECO:0000313" key="3">
    <source>
        <dbReference type="EMBL" id="MFC4654174.1"/>
    </source>
</evidence>
<dbReference type="InterPro" id="IPR005151">
    <property type="entry name" value="Tail-specific_protease"/>
</dbReference>
<reference evidence="4" key="1">
    <citation type="journal article" date="2019" name="Int. J. Syst. Evol. Microbiol.">
        <title>The Global Catalogue of Microorganisms (GCM) 10K type strain sequencing project: providing services to taxonomists for standard genome sequencing and annotation.</title>
        <authorList>
            <consortium name="The Broad Institute Genomics Platform"/>
            <consortium name="The Broad Institute Genome Sequencing Center for Infectious Disease"/>
            <person name="Wu L."/>
            <person name="Ma J."/>
        </authorList>
    </citation>
    <scope>NUCLEOTIDE SEQUENCE [LARGE SCALE GENOMIC DNA]</scope>
    <source>
        <strain evidence="4">DT28</strain>
    </source>
</reference>
<dbReference type="EMBL" id="JBHSGB010000004">
    <property type="protein sequence ID" value="MFC4654174.1"/>
    <property type="molecule type" value="Genomic_DNA"/>
</dbReference>
<name>A0ABV9JJ36_9GAMM</name>
<dbReference type="InterPro" id="IPR029045">
    <property type="entry name" value="ClpP/crotonase-like_dom_sf"/>
</dbReference>
<keyword evidence="4" id="KW-1185">Reference proteome</keyword>
<keyword evidence="1" id="KW-0732">Signal</keyword>
<proteinExistence type="predicted"/>
<gene>
    <name evidence="3" type="ORF">ACFO3I_03945</name>
</gene>
<dbReference type="SUPFAM" id="SSF52096">
    <property type="entry name" value="ClpP/crotonase"/>
    <property type="match status" value="1"/>
</dbReference>